<feature type="region of interest" description="Disordered" evidence="1">
    <location>
        <begin position="24"/>
        <end position="115"/>
    </location>
</feature>
<organism evidence="2 3">
    <name type="scientific">Cyanidiococcus yangmingshanensis</name>
    <dbReference type="NCBI Taxonomy" id="2690220"/>
    <lineage>
        <taxon>Eukaryota</taxon>
        <taxon>Rhodophyta</taxon>
        <taxon>Bangiophyceae</taxon>
        <taxon>Cyanidiales</taxon>
        <taxon>Cyanidiaceae</taxon>
        <taxon>Cyanidiococcus</taxon>
    </lineage>
</organism>
<dbReference type="CDD" id="cd01763">
    <property type="entry name" value="Ubl_SUMO_like"/>
    <property type="match status" value="1"/>
</dbReference>
<evidence type="ECO:0008006" key="4">
    <source>
        <dbReference type="Google" id="ProtNLM"/>
    </source>
</evidence>
<dbReference type="AlphaFoldDB" id="A0A7J7IE18"/>
<protein>
    <recommendedName>
        <fullName evidence="4">Rad60/SUMO-like domain-containing protein</fullName>
    </recommendedName>
</protein>
<keyword evidence="3" id="KW-1185">Reference proteome</keyword>
<feature type="compositionally biased region" description="Basic residues" evidence="1">
    <location>
        <begin position="67"/>
        <end position="76"/>
    </location>
</feature>
<feature type="compositionally biased region" description="Basic and acidic residues" evidence="1">
    <location>
        <begin position="105"/>
        <end position="115"/>
    </location>
</feature>
<dbReference type="Proteomes" id="UP000530660">
    <property type="component" value="Unassembled WGS sequence"/>
</dbReference>
<dbReference type="OrthoDB" id="10595270at2759"/>
<name>A0A7J7IE18_9RHOD</name>
<feature type="compositionally biased region" description="Polar residues" evidence="1">
    <location>
        <begin position="300"/>
        <end position="313"/>
    </location>
</feature>
<evidence type="ECO:0000313" key="2">
    <source>
        <dbReference type="EMBL" id="KAF6000929.1"/>
    </source>
</evidence>
<comment type="caution">
    <text evidence="2">The sequence shown here is derived from an EMBL/GenBank/DDBJ whole genome shotgun (WGS) entry which is preliminary data.</text>
</comment>
<evidence type="ECO:0000256" key="1">
    <source>
        <dbReference type="SAM" id="MobiDB-lite"/>
    </source>
</evidence>
<gene>
    <name evidence="2" type="ORF">F1559_003030</name>
</gene>
<proteinExistence type="predicted"/>
<feature type="region of interest" description="Disordered" evidence="1">
    <location>
        <begin position="130"/>
        <end position="158"/>
    </location>
</feature>
<dbReference type="Gene3D" id="3.10.20.90">
    <property type="entry name" value="Phosphatidylinositol 3-kinase Catalytic Subunit, Chain A, domain 1"/>
    <property type="match status" value="1"/>
</dbReference>
<feature type="region of interest" description="Disordered" evidence="1">
    <location>
        <begin position="272"/>
        <end position="327"/>
    </location>
</feature>
<sequence>MNLNECQHELEDASSDEDFFLLGSAAALPDPSTDEEQERSSVGVGGSFPGASPNGTRLAPSAASLERRRRRSRRLWARYGPAWSPGELDEPREAHSPMQASVRPEGSKPSRKHEEALLCGEHSVNDCSNEAEFSERGKLSQRYPEEETPSLEQLLRRRRLPITGGKVFDRVTAQSASQPGPSELLQDDSDDEVILVAEYPADHSKAEVQLSQPAIHAPVETRANVKVAGSRHHRPRRDVALWRCRQGQTFSQTMTGQPTPDASTRAEFIASNQGSINAKEPFSAASRAVQEQRRRKAESSSHTKSARPSQTTRDAVPTLGASETSDHHFPIPITITMQGLSKPARFTAFPYTILDEIFATFARMHGFDWLEDPLQFYRETDSTPIQRGTRAIDLALRPGEVIRATISGDTPSASSFWVASQAMNVSVRHTSSSSFSNSATWLRIRYCGTEEPRRYPFHMQGPGAAPLSALFSRFCQDIGVPEDRVTFLDPDGEVIDPRCTAAEASLEPDDLIEAHVRNNT</sequence>
<accession>A0A7J7IE18</accession>
<evidence type="ECO:0000313" key="3">
    <source>
        <dbReference type="Proteomes" id="UP000530660"/>
    </source>
</evidence>
<dbReference type="EMBL" id="VWRR01000017">
    <property type="protein sequence ID" value="KAF6000929.1"/>
    <property type="molecule type" value="Genomic_DNA"/>
</dbReference>
<reference evidence="2 3" key="1">
    <citation type="journal article" date="2020" name="J. Phycol.">
        <title>Comparative genome analysis reveals Cyanidiococcus gen. nov., a new extremophilic red algal genus sister to Cyanidioschyzon (Cyanidioschyzonaceae, Rhodophyta).</title>
        <authorList>
            <person name="Liu S.-L."/>
            <person name="Chiang Y.-R."/>
            <person name="Yoon H.S."/>
            <person name="Fu H.-Y."/>
        </authorList>
    </citation>
    <scope>NUCLEOTIDE SEQUENCE [LARGE SCALE GENOMIC DNA]</scope>
    <source>
        <strain evidence="2 3">THAL066</strain>
    </source>
</reference>